<evidence type="ECO:0000256" key="11">
    <source>
        <dbReference type="RuleBase" id="RU363115"/>
    </source>
</evidence>
<dbReference type="OrthoDB" id="2960936at2759"/>
<evidence type="ECO:0000256" key="8">
    <source>
        <dbReference type="ARBA" id="ARBA00022927"/>
    </source>
</evidence>
<dbReference type="GO" id="GO:0035973">
    <property type="term" value="P:aggrephagy"/>
    <property type="evidence" value="ECO:0007669"/>
    <property type="project" value="TreeGrafter"/>
</dbReference>
<feature type="compositionally biased region" description="Polar residues" evidence="12">
    <location>
        <begin position="36"/>
        <end position="46"/>
    </location>
</feature>
<keyword evidence="8" id="KW-0653">Protein transport</keyword>
<keyword evidence="4 11" id="KW-0963">Cytoplasm</keyword>
<dbReference type="PANTHER" id="PTHR22624">
    <property type="entry name" value="CYSTEINE PROTEASE ATG4"/>
    <property type="match status" value="1"/>
</dbReference>
<evidence type="ECO:0000256" key="1">
    <source>
        <dbReference type="ARBA" id="ARBA00004329"/>
    </source>
</evidence>
<dbReference type="GO" id="GO:0000045">
    <property type="term" value="P:autophagosome assembly"/>
    <property type="evidence" value="ECO:0007669"/>
    <property type="project" value="TreeGrafter"/>
</dbReference>
<organism evidence="14 15">
    <name type="scientific">Penicillium cataractarum</name>
    <dbReference type="NCBI Taxonomy" id="2100454"/>
    <lineage>
        <taxon>Eukaryota</taxon>
        <taxon>Fungi</taxon>
        <taxon>Dikarya</taxon>
        <taxon>Ascomycota</taxon>
        <taxon>Pezizomycotina</taxon>
        <taxon>Eurotiomycetes</taxon>
        <taxon>Eurotiomycetidae</taxon>
        <taxon>Eurotiales</taxon>
        <taxon>Aspergillaceae</taxon>
        <taxon>Penicillium</taxon>
    </lineage>
</organism>
<protein>
    <recommendedName>
        <fullName evidence="11">Cysteine protease</fullName>
        <ecNumber evidence="11">3.4.22.-</ecNumber>
    </recommendedName>
</protein>
<keyword evidence="11" id="KW-0539">Nucleus</keyword>
<dbReference type="EC" id="3.4.22.-" evidence="11"/>
<evidence type="ECO:0000256" key="7">
    <source>
        <dbReference type="ARBA" id="ARBA00022807"/>
    </source>
</evidence>
<dbReference type="RefSeq" id="XP_056556753.1">
    <property type="nucleotide sequence ID" value="XM_056698228.1"/>
</dbReference>
<dbReference type="GO" id="GO:0034727">
    <property type="term" value="P:piecemeal microautophagy of the nucleus"/>
    <property type="evidence" value="ECO:0007669"/>
    <property type="project" value="TreeGrafter"/>
</dbReference>
<keyword evidence="6 11" id="KW-0378">Hydrolase</keyword>
<dbReference type="GO" id="GO:0000407">
    <property type="term" value="C:phagophore assembly site"/>
    <property type="evidence" value="ECO:0007669"/>
    <property type="project" value="UniProtKB-SubCell"/>
</dbReference>
<dbReference type="PANTHER" id="PTHR22624:SF49">
    <property type="entry name" value="CYSTEINE PROTEASE"/>
    <property type="match status" value="1"/>
</dbReference>
<dbReference type="SUPFAM" id="SSF54001">
    <property type="entry name" value="Cysteine proteinases"/>
    <property type="match status" value="1"/>
</dbReference>
<evidence type="ECO:0000256" key="4">
    <source>
        <dbReference type="ARBA" id="ARBA00022490"/>
    </source>
</evidence>
<feature type="domain" description="Peptidase C54 catalytic" evidence="13">
    <location>
        <begin position="71"/>
        <end position="386"/>
    </location>
</feature>
<keyword evidence="9" id="KW-0072">Autophagy</keyword>
<name>A0A9W9VFT3_9EURO</name>
<evidence type="ECO:0000256" key="5">
    <source>
        <dbReference type="ARBA" id="ARBA00022670"/>
    </source>
</evidence>
<evidence type="ECO:0000256" key="2">
    <source>
        <dbReference type="ARBA" id="ARBA00010958"/>
    </source>
</evidence>
<evidence type="ECO:0000256" key="3">
    <source>
        <dbReference type="ARBA" id="ARBA00022448"/>
    </source>
</evidence>
<evidence type="ECO:0000256" key="9">
    <source>
        <dbReference type="ARBA" id="ARBA00023006"/>
    </source>
</evidence>
<dbReference type="Proteomes" id="UP001147782">
    <property type="component" value="Unassembled WGS sequence"/>
</dbReference>
<comment type="similarity">
    <text evidence="2 11">Belongs to the peptidase C54 family.</text>
</comment>
<reference evidence="14" key="1">
    <citation type="submission" date="2022-11" db="EMBL/GenBank/DDBJ databases">
        <authorList>
            <person name="Petersen C."/>
        </authorList>
    </citation>
    <scope>NUCLEOTIDE SEQUENCE</scope>
    <source>
        <strain evidence="14">IBT 29864</strain>
    </source>
</reference>
<dbReference type="Pfam" id="PF03416">
    <property type="entry name" value="Peptidase_C54"/>
    <property type="match status" value="1"/>
</dbReference>
<proteinExistence type="inferred from homology"/>
<dbReference type="AlphaFoldDB" id="A0A9W9VFT3"/>
<evidence type="ECO:0000313" key="15">
    <source>
        <dbReference type="Proteomes" id="UP001147782"/>
    </source>
</evidence>
<dbReference type="GO" id="GO:0015031">
    <property type="term" value="P:protein transport"/>
    <property type="evidence" value="ECO:0007669"/>
    <property type="project" value="UniProtKB-KW"/>
</dbReference>
<keyword evidence="5 11" id="KW-0645">Protease</keyword>
<evidence type="ECO:0000313" key="14">
    <source>
        <dbReference type="EMBL" id="KAJ5377890.1"/>
    </source>
</evidence>
<dbReference type="InterPro" id="IPR038765">
    <property type="entry name" value="Papain-like_cys_pep_sf"/>
</dbReference>
<feature type="region of interest" description="Disordered" evidence="12">
    <location>
        <begin position="36"/>
        <end position="55"/>
    </location>
</feature>
<comment type="catalytic activity">
    <reaction evidence="10">
        <text>[protein]-C-terminal L-amino acid-glycyl-phosphatidylethanolamide + H2O = [protein]-C-terminal L-amino acid-glycine + a 1,2-diacyl-sn-glycero-3-phosphoethanolamine</text>
        <dbReference type="Rhea" id="RHEA:67548"/>
        <dbReference type="Rhea" id="RHEA-COMP:17323"/>
        <dbReference type="Rhea" id="RHEA-COMP:17324"/>
        <dbReference type="ChEBI" id="CHEBI:15377"/>
        <dbReference type="ChEBI" id="CHEBI:64612"/>
        <dbReference type="ChEBI" id="CHEBI:172940"/>
        <dbReference type="ChEBI" id="CHEBI:172941"/>
    </reaction>
    <physiologicalReaction direction="left-to-right" evidence="10">
        <dbReference type="Rhea" id="RHEA:67549"/>
    </physiologicalReaction>
</comment>
<dbReference type="GO" id="GO:0016485">
    <property type="term" value="P:protein processing"/>
    <property type="evidence" value="ECO:0007669"/>
    <property type="project" value="TreeGrafter"/>
</dbReference>
<comment type="function">
    <text evidence="11">Required for selective autophagic degradation of the nucleus (nucleophagy) as well as for mitophagy which contributes to regulate mitochondrial quantity and quality by eliminating the mitochondria to a basal level to fulfill cellular energy requirements and preventing excess ROS production.</text>
</comment>
<keyword evidence="3" id="KW-0813">Transport</keyword>
<dbReference type="GeneID" id="81437407"/>
<sequence length="433" mass="48610">MTGVDLEKCKRIVQYFWDPEPKNDTAPETPIWCLGQQYTPTQPTNSHDTDQPDRVERTADGVNDAGSAWPEAFLADFESRTWMTYRSHFAPIPRSNNPEAASSMTFGVRLRSQLMDSQGFTSDTGWGCMIRSGQSLLANALCILQFGREWRRGQRPEEESKLLAMFADHPEAPFSIHRFVQCGAESCGKYPGEWFGPSATARCIQLVFLPQASIANRVPHTSKKADQTCTRLLSNTQEPPMLRVYVTKDTSDVYEDQFIRLASDQSGQIQPTLILMGVRLGIDHVTSVYWDGLQAALQYPQSVGIAGGRPSASHYFVGSQNSHLFFLDPHTTRPAVPYRPNEPYSTEELDSYHTRRLRRLHIKDMDPSMLIGFLIKNDADWADWKARIQSTTVKPVVHLITGEPPIDAGQGRKEALDEVEVLDSSDSDAEVLV</sequence>
<dbReference type="InterPro" id="IPR046792">
    <property type="entry name" value="Peptidase_C54_cat"/>
</dbReference>
<dbReference type="GO" id="GO:0019786">
    <property type="term" value="F:protein-phosphatidylethanolamide deconjugating activity"/>
    <property type="evidence" value="ECO:0007669"/>
    <property type="project" value="InterPro"/>
</dbReference>
<dbReference type="EMBL" id="JAPZBS010000004">
    <property type="protein sequence ID" value="KAJ5377890.1"/>
    <property type="molecule type" value="Genomic_DNA"/>
</dbReference>
<evidence type="ECO:0000256" key="12">
    <source>
        <dbReference type="SAM" id="MobiDB-lite"/>
    </source>
</evidence>
<evidence type="ECO:0000259" key="13">
    <source>
        <dbReference type="Pfam" id="PF03416"/>
    </source>
</evidence>
<keyword evidence="15" id="KW-1185">Reference proteome</keyword>
<gene>
    <name evidence="14" type="ORF">N7496_005299</name>
</gene>
<evidence type="ECO:0000256" key="6">
    <source>
        <dbReference type="ARBA" id="ARBA00022801"/>
    </source>
</evidence>
<comment type="subcellular location">
    <subcellularLocation>
        <location evidence="11">Nucleus</location>
    </subcellularLocation>
    <subcellularLocation>
        <location evidence="11">Cytoplasm</location>
    </subcellularLocation>
    <subcellularLocation>
        <location evidence="1">Preautophagosomal structure</location>
    </subcellularLocation>
</comment>
<comment type="caution">
    <text evidence="14">The sequence shown here is derived from an EMBL/GenBank/DDBJ whole genome shotgun (WGS) entry which is preliminary data.</text>
</comment>
<dbReference type="GO" id="GO:0004197">
    <property type="term" value="F:cysteine-type endopeptidase activity"/>
    <property type="evidence" value="ECO:0007669"/>
    <property type="project" value="TreeGrafter"/>
</dbReference>
<dbReference type="GO" id="GO:0005634">
    <property type="term" value="C:nucleus"/>
    <property type="evidence" value="ECO:0007669"/>
    <property type="project" value="UniProtKB-SubCell"/>
</dbReference>
<dbReference type="GO" id="GO:0000423">
    <property type="term" value="P:mitophagy"/>
    <property type="evidence" value="ECO:0007669"/>
    <property type="project" value="TreeGrafter"/>
</dbReference>
<keyword evidence="7" id="KW-0788">Thiol protease</keyword>
<accession>A0A9W9VFT3</accession>
<dbReference type="InterPro" id="IPR005078">
    <property type="entry name" value="Peptidase_C54"/>
</dbReference>
<evidence type="ECO:0000256" key="10">
    <source>
        <dbReference type="ARBA" id="ARBA00029362"/>
    </source>
</evidence>
<reference evidence="14" key="2">
    <citation type="journal article" date="2023" name="IMA Fungus">
        <title>Comparative genomic study of the Penicillium genus elucidates a diverse pangenome and 15 lateral gene transfer events.</title>
        <authorList>
            <person name="Petersen C."/>
            <person name="Sorensen T."/>
            <person name="Nielsen M.R."/>
            <person name="Sondergaard T.E."/>
            <person name="Sorensen J.L."/>
            <person name="Fitzpatrick D.A."/>
            <person name="Frisvad J.C."/>
            <person name="Nielsen K.L."/>
        </authorList>
    </citation>
    <scope>NUCLEOTIDE SEQUENCE</scope>
    <source>
        <strain evidence="14">IBT 29864</strain>
    </source>
</reference>